<dbReference type="InterPro" id="IPR007191">
    <property type="entry name" value="Sec8_exocyst_N"/>
</dbReference>
<evidence type="ECO:0000256" key="2">
    <source>
        <dbReference type="ARBA" id="ARBA00022483"/>
    </source>
</evidence>
<evidence type="ECO:0000256" key="6">
    <source>
        <dbReference type="SAM" id="MobiDB-lite"/>
    </source>
</evidence>
<reference evidence="9" key="2">
    <citation type="submission" date="2021-01" db="EMBL/GenBank/DDBJ databases">
        <authorList>
            <person name="Schikora-Tamarit M.A."/>
        </authorList>
    </citation>
    <scope>NUCLEOTIDE SEQUENCE</scope>
    <source>
        <strain evidence="9">CBS6341</strain>
    </source>
</reference>
<dbReference type="GO" id="GO:0000145">
    <property type="term" value="C:exocyst"/>
    <property type="evidence" value="ECO:0007669"/>
    <property type="project" value="UniProtKB-UniRule"/>
</dbReference>
<keyword evidence="3 4" id="KW-0653">Protein transport</keyword>
<keyword evidence="1 4" id="KW-0813">Transport</keyword>
<evidence type="ECO:0000256" key="3">
    <source>
        <dbReference type="ARBA" id="ARBA00022927"/>
    </source>
</evidence>
<reference evidence="9" key="1">
    <citation type="journal article" date="2021" name="Open Biol.">
        <title>Shared evolutionary footprints suggest mitochondrial oxidative damage underlies multiple complex I losses in fungi.</title>
        <authorList>
            <person name="Schikora-Tamarit M.A."/>
            <person name="Marcet-Houben M."/>
            <person name="Nosek J."/>
            <person name="Gabaldon T."/>
        </authorList>
    </citation>
    <scope>NUCLEOTIDE SEQUENCE</scope>
    <source>
        <strain evidence="9">CBS6341</strain>
    </source>
</reference>
<feature type="domain" description="Exocyst complex component Sec8 middle helical bundle" evidence="8">
    <location>
        <begin position="316"/>
        <end position="529"/>
    </location>
</feature>
<evidence type="ECO:0000259" key="7">
    <source>
        <dbReference type="Pfam" id="PF04048"/>
    </source>
</evidence>
<evidence type="ECO:0000313" key="9">
    <source>
        <dbReference type="EMBL" id="KAH3672675.1"/>
    </source>
</evidence>
<dbReference type="OrthoDB" id="272977at2759"/>
<evidence type="ECO:0000256" key="5">
    <source>
        <dbReference type="SAM" id="Coils"/>
    </source>
</evidence>
<sequence length="792" mass="92540">MDYLNVDSNPNTVGRGKRSRALSTSKATDQQKFQMEKSLDNLQSLLQQVQFDWKQTTEPNANPLDIALPLLDNTSVGLAHRLDEFIELKERISDGLQQAVVVHYQAFNDSIGSYRSVVQNIADSKQNIAKIENTINNSVNDLIESTNNDDLGKSNETLKNYNDMINILNIIEWLQNIPTELESYINEKNYSKAQTILAKVNENADQYNLWELPSLNNLKSYYQLQENQLFETLIEEIHTIIYSKREFALLDNFNKLEDSTYSNVEKVIIDGINIDISEPSKTIHSEYTSFINSLAQLSLSNLNDEVDDQFIKFSSSQPFSQLLKILKIINKIGKLQTSLEIIGQRFTTELNQLINRIVEDIKLKYPKIKEEEDNSKIISDLFTNFFKKSLFLLQSINIIVKINDKISTNPNKILIPSKIWDLLKIEIRSLIKTYIGQDDDLKLTITNTQNQSPVVQQDTKLFQFISVDYKRENTVKLKSALANLFPNFQNSQNLYKIESPYLEDFKFLKNSKLISSDVINMRFILEPFLLFIQGLNSLFETEDGDKFFHEFMQIEFLPLFQNHFEGLYNEEIDLIESLEVIESFEEDESETEYFKFILEFIRFLNDTCFTLNTSLQFRPDYSIIIFRIFEKFHDKLQELYQDLFNELTNLLEPNKELITLLVNPNHQLNTSKIRYDAINKSLLQSNNITPNFQIFTKSLQLLIDKLSKGFIKSIEIPKYDLNLNSIEKLRKVWKFSEFDLLSQSNDLWTNNQWILDDDLRLKFNNEVLINLQKLNENIQNILKNFEIILNNV</sequence>
<gene>
    <name evidence="9" type="ORF">WICMUC_004193</name>
</gene>
<accession>A0A9P8PJB8</accession>
<dbReference type="InterPro" id="IPR039682">
    <property type="entry name" value="Sec8/EXOC4"/>
</dbReference>
<evidence type="ECO:0000256" key="4">
    <source>
        <dbReference type="RuleBase" id="RU367079"/>
    </source>
</evidence>
<protein>
    <recommendedName>
        <fullName evidence="4">Exocyst complex component Sec8</fullName>
    </recommendedName>
</protein>
<dbReference type="Proteomes" id="UP000769528">
    <property type="component" value="Unassembled WGS sequence"/>
</dbReference>
<evidence type="ECO:0000259" key="8">
    <source>
        <dbReference type="Pfam" id="PF20652"/>
    </source>
</evidence>
<dbReference type="EMBL" id="JAEUBF010001116">
    <property type="protein sequence ID" value="KAH3672675.1"/>
    <property type="molecule type" value="Genomic_DNA"/>
</dbReference>
<feature type="domain" description="Exocyst complex component Sec8 N-terminal" evidence="7">
    <location>
        <begin position="41"/>
        <end position="183"/>
    </location>
</feature>
<feature type="coiled-coil region" evidence="5">
    <location>
        <begin position="764"/>
        <end position="791"/>
    </location>
</feature>
<dbReference type="PANTHER" id="PTHR14146:SF0">
    <property type="entry name" value="EXOCYST COMPLEX COMPONENT 4"/>
    <property type="match status" value="1"/>
</dbReference>
<dbReference type="InterPro" id="IPR048630">
    <property type="entry name" value="Sec8_M"/>
</dbReference>
<keyword evidence="5" id="KW-0175">Coiled coil</keyword>
<dbReference type="GO" id="GO:0006904">
    <property type="term" value="P:vesicle docking involved in exocytosis"/>
    <property type="evidence" value="ECO:0007669"/>
    <property type="project" value="InterPro"/>
</dbReference>
<feature type="region of interest" description="Disordered" evidence="6">
    <location>
        <begin position="1"/>
        <end position="30"/>
    </location>
</feature>
<name>A0A9P8PJB8_9ASCO</name>
<feature type="compositionally biased region" description="Polar residues" evidence="6">
    <location>
        <begin position="21"/>
        <end position="30"/>
    </location>
</feature>
<dbReference type="GO" id="GO:0090522">
    <property type="term" value="P:vesicle tethering involved in exocytosis"/>
    <property type="evidence" value="ECO:0007669"/>
    <property type="project" value="UniProtKB-UniRule"/>
</dbReference>
<keyword evidence="2 4" id="KW-0268">Exocytosis</keyword>
<comment type="caution">
    <text evidence="9">The sequence shown here is derived from an EMBL/GenBank/DDBJ whole genome shotgun (WGS) entry which is preliminary data.</text>
</comment>
<proteinExistence type="inferred from homology"/>
<dbReference type="AlphaFoldDB" id="A0A9P8PJB8"/>
<comment type="function">
    <text evidence="4">Component of the exocyst complex involved in the docking of exocytic vesicles with fusion sites on the plasma membrane.</text>
</comment>
<dbReference type="GO" id="GO:0006612">
    <property type="term" value="P:protein targeting to membrane"/>
    <property type="evidence" value="ECO:0007669"/>
    <property type="project" value="UniProtKB-UniRule"/>
</dbReference>
<dbReference type="GO" id="GO:0015031">
    <property type="term" value="P:protein transport"/>
    <property type="evidence" value="ECO:0007669"/>
    <property type="project" value="UniProtKB-KW"/>
</dbReference>
<comment type="similarity">
    <text evidence="4">Belongs to the SEC8 family.</text>
</comment>
<organism evidence="9 10">
    <name type="scientific">Wickerhamomyces mucosus</name>
    <dbReference type="NCBI Taxonomy" id="1378264"/>
    <lineage>
        <taxon>Eukaryota</taxon>
        <taxon>Fungi</taxon>
        <taxon>Dikarya</taxon>
        <taxon>Ascomycota</taxon>
        <taxon>Saccharomycotina</taxon>
        <taxon>Saccharomycetes</taxon>
        <taxon>Phaffomycetales</taxon>
        <taxon>Wickerhamomycetaceae</taxon>
        <taxon>Wickerhamomyces</taxon>
    </lineage>
</organism>
<keyword evidence="10" id="KW-1185">Reference proteome</keyword>
<dbReference type="PANTHER" id="PTHR14146">
    <property type="entry name" value="EXOCYST COMPLEX COMPONENT 4"/>
    <property type="match status" value="1"/>
</dbReference>
<dbReference type="Pfam" id="PF20652">
    <property type="entry name" value="Sec8_C"/>
    <property type="match status" value="1"/>
</dbReference>
<evidence type="ECO:0000313" key="10">
    <source>
        <dbReference type="Proteomes" id="UP000769528"/>
    </source>
</evidence>
<dbReference type="Pfam" id="PF04048">
    <property type="entry name" value="Sec8_N"/>
    <property type="match status" value="1"/>
</dbReference>
<dbReference type="GO" id="GO:0006893">
    <property type="term" value="P:Golgi to plasma membrane transport"/>
    <property type="evidence" value="ECO:0007669"/>
    <property type="project" value="TreeGrafter"/>
</dbReference>
<feature type="compositionally biased region" description="Polar residues" evidence="6">
    <location>
        <begin position="1"/>
        <end position="12"/>
    </location>
</feature>
<evidence type="ECO:0000256" key="1">
    <source>
        <dbReference type="ARBA" id="ARBA00022448"/>
    </source>
</evidence>